<dbReference type="EMBL" id="JAPDRQ010000098">
    <property type="protein sequence ID" value="KAJ9655365.1"/>
    <property type="molecule type" value="Genomic_DNA"/>
</dbReference>
<reference evidence="1" key="1">
    <citation type="submission" date="2022-10" db="EMBL/GenBank/DDBJ databases">
        <title>Culturing micro-colonial fungi from biological soil crusts in the Mojave desert and describing Neophaeococcomyces mojavensis, and introducing the new genera and species Taxawa tesnikishii.</title>
        <authorList>
            <person name="Kurbessoian T."/>
            <person name="Stajich J.E."/>
        </authorList>
    </citation>
    <scope>NUCLEOTIDE SEQUENCE</scope>
    <source>
        <strain evidence="1">JES_112</strain>
    </source>
</reference>
<protein>
    <submittedName>
        <fullName evidence="1">Uncharacterized protein</fullName>
    </submittedName>
</protein>
<accession>A0ACC3A4U2</accession>
<name>A0ACC3A4U2_9EURO</name>
<dbReference type="Proteomes" id="UP001172386">
    <property type="component" value="Unassembled WGS sequence"/>
</dbReference>
<keyword evidence="2" id="KW-1185">Reference proteome</keyword>
<evidence type="ECO:0000313" key="1">
    <source>
        <dbReference type="EMBL" id="KAJ9655365.1"/>
    </source>
</evidence>
<sequence length="179" mass="19572">MSSITSSASEPGSPVSSDGSNAAWDQLDRSEADSLYSGLDHVNLLVPPHTLHLAYDFYAGTLGLTPTAVPPSSKGHLAWFKIGNSSQQIHITSQHPLNSTQMKAQTESPRHFCFKIPSQEKLDLLHGRIWQHYERGGEGAPVHSDDPAQSNRVSQGAAGEFPNRFFARDYAGNRLEFSL</sequence>
<evidence type="ECO:0000313" key="2">
    <source>
        <dbReference type="Proteomes" id="UP001172386"/>
    </source>
</evidence>
<organism evidence="1 2">
    <name type="scientific">Neophaeococcomyces mojaviensis</name>
    <dbReference type="NCBI Taxonomy" id="3383035"/>
    <lineage>
        <taxon>Eukaryota</taxon>
        <taxon>Fungi</taxon>
        <taxon>Dikarya</taxon>
        <taxon>Ascomycota</taxon>
        <taxon>Pezizomycotina</taxon>
        <taxon>Eurotiomycetes</taxon>
        <taxon>Chaetothyriomycetidae</taxon>
        <taxon>Chaetothyriales</taxon>
        <taxon>Chaetothyriales incertae sedis</taxon>
        <taxon>Neophaeococcomyces</taxon>
    </lineage>
</organism>
<comment type="caution">
    <text evidence="1">The sequence shown here is derived from an EMBL/GenBank/DDBJ whole genome shotgun (WGS) entry which is preliminary data.</text>
</comment>
<proteinExistence type="predicted"/>
<gene>
    <name evidence="1" type="ORF">H2198_005739</name>
</gene>